<protein>
    <submittedName>
        <fullName evidence="1">Uncharacterized protein</fullName>
    </submittedName>
</protein>
<dbReference type="Proteomes" id="UP000758155">
    <property type="component" value="Unassembled WGS sequence"/>
</dbReference>
<name>A0A9P4WXY4_9PLEO</name>
<gene>
    <name evidence="1" type="ORF">E8E12_010620</name>
</gene>
<comment type="caution">
    <text evidence="1">The sequence shown here is derived from an EMBL/GenBank/DDBJ whole genome shotgun (WGS) entry which is preliminary data.</text>
</comment>
<organism evidence="1 2">
    <name type="scientific">Didymella heteroderae</name>
    <dbReference type="NCBI Taxonomy" id="1769908"/>
    <lineage>
        <taxon>Eukaryota</taxon>
        <taxon>Fungi</taxon>
        <taxon>Dikarya</taxon>
        <taxon>Ascomycota</taxon>
        <taxon>Pezizomycotina</taxon>
        <taxon>Dothideomycetes</taxon>
        <taxon>Pleosporomycetidae</taxon>
        <taxon>Pleosporales</taxon>
        <taxon>Pleosporineae</taxon>
        <taxon>Didymellaceae</taxon>
        <taxon>Didymella</taxon>
    </lineage>
</organism>
<dbReference type="OrthoDB" id="5325862at2759"/>
<dbReference type="EMBL" id="SWKV01000007">
    <property type="protein sequence ID" value="KAF3045197.1"/>
    <property type="molecule type" value="Genomic_DNA"/>
</dbReference>
<dbReference type="AlphaFoldDB" id="A0A9P4WXY4"/>
<keyword evidence="2" id="KW-1185">Reference proteome</keyword>
<reference evidence="1" key="1">
    <citation type="submission" date="2019-04" db="EMBL/GenBank/DDBJ databases">
        <title>Sequencing of skin fungus with MAO and IRED activity.</title>
        <authorList>
            <person name="Marsaioli A.J."/>
            <person name="Bonatto J.M.C."/>
            <person name="Reis Junior O."/>
        </authorList>
    </citation>
    <scope>NUCLEOTIDE SEQUENCE</scope>
    <source>
        <strain evidence="1">28M1</strain>
    </source>
</reference>
<evidence type="ECO:0000313" key="1">
    <source>
        <dbReference type="EMBL" id="KAF3045197.1"/>
    </source>
</evidence>
<evidence type="ECO:0000313" key="2">
    <source>
        <dbReference type="Proteomes" id="UP000758155"/>
    </source>
</evidence>
<accession>A0A9P4WXY4</accession>
<proteinExistence type="predicted"/>
<sequence length="174" mass="19417">MTTTSTIQDPPLDPYTVFESDKIKFIVADAVSVASSTTLGASSATLDPLKTLHINTKGIGVWKFCNQSTERCITITNPDGSLAYASTRAKLSSRTCTLTDADGKPLLETEYFFGPSKDPVLRTLGDEHEACEIKTSSRWTRRNHRFERPDGRTFEWRYTKEEGFGANKKKRTAL</sequence>